<accession>A0A482WBZ4</accession>
<feature type="compositionally biased region" description="Basic residues" evidence="1">
    <location>
        <begin position="11"/>
        <end position="24"/>
    </location>
</feature>
<evidence type="ECO:0000313" key="3">
    <source>
        <dbReference type="Proteomes" id="UP000292052"/>
    </source>
</evidence>
<gene>
    <name evidence="2" type="ORF">BDFB_012385</name>
</gene>
<comment type="caution">
    <text evidence="2">The sequence shown here is derived from an EMBL/GenBank/DDBJ whole genome shotgun (WGS) entry which is preliminary data.</text>
</comment>
<dbReference type="AlphaFoldDB" id="A0A482WBZ4"/>
<evidence type="ECO:0000256" key="1">
    <source>
        <dbReference type="SAM" id="MobiDB-lite"/>
    </source>
</evidence>
<evidence type="ECO:0000313" key="2">
    <source>
        <dbReference type="EMBL" id="RZC42347.1"/>
    </source>
</evidence>
<name>A0A482WBZ4_ASBVE</name>
<dbReference type="EMBL" id="QDEB01008808">
    <property type="protein sequence ID" value="RZC42347.1"/>
    <property type="molecule type" value="Genomic_DNA"/>
</dbReference>
<reference evidence="2 3" key="1">
    <citation type="submission" date="2017-03" db="EMBL/GenBank/DDBJ databases">
        <title>Genome of the blue death feigning beetle - Asbolus verrucosus.</title>
        <authorList>
            <person name="Rider S.D."/>
        </authorList>
    </citation>
    <scope>NUCLEOTIDE SEQUENCE [LARGE SCALE GENOMIC DNA]</scope>
    <source>
        <strain evidence="2">Butters</strain>
        <tissue evidence="2">Head and leg muscle</tissue>
    </source>
</reference>
<feature type="compositionally biased region" description="Basic and acidic residues" evidence="1">
    <location>
        <begin position="1"/>
        <end position="10"/>
    </location>
</feature>
<organism evidence="2 3">
    <name type="scientific">Asbolus verrucosus</name>
    <name type="common">Desert ironclad beetle</name>
    <dbReference type="NCBI Taxonomy" id="1661398"/>
    <lineage>
        <taxon>Eukaryota</taxon>
        <taxon>Metazoa</taxon>
        <taxon>Ecdysozoa</taxon>
        <taxon>Arthropoda</taxon>
        <taxon>Hexapoda</taxon>
        <taxon>Insecta</taxon>
        <taxon>Pterygota</taxon>
        <taxon>Neoptera</taxon>
        <taxon>Endopterygota</taxon>
        <taxon>Coleoptera</taxon>
        <taxon>Polyphaga</taxon>
        <taxon>Cucujiformia</taxon>
        <taxon>Tenebrionidae</taxon>
        <taxon>Pimeliinae</taxon>
        <taxon>Asbolus</taxon>
    </lineage>
</organism>
<keyword evidence="3" id="KW-1185">Reference proteome</keyword>
<protein>
    <submittedName>
        <fullName evidence="2">Uncharacterized protein</fullName>
    </submittedName>
</protein>
<proteinExistence type="predicted"/>
<feature type="region of interest" description="Disordered" evidence="1">
    <location>
        <begin position="1"/>
        <end position="24"/>
    </location>
</feature>
<dbReference type="Proteomes" id="UP000292052">
    <property type="component" value="Unassembled WGS sequence"/>
</dbReference>
<sequence>MEKLLKETHKITTHKSQRRKMVSM</sequence>